<dbReference type="EMBL" id="BAABHS010000013">
    <property type="protein sequence ID" value="GAA4969863.1"/>
    <property type="molecule type" value="Genomic_DNA"/>
</dbReference>
<gene>
    <name evidence="2" type="ORF">GCM10023205_39060</name>
</gene>
<sequence>MTRLRRRAEGGEAGVRRGGRITRAVMAVLAVCFLGFVAQVGTAPSAAAADDQEYMKGPERKACMYIPEDVWGFWFTYYCADKDEKGVTKNLHGKSTWSSHREGYVNEGLKNCDGLEDGGIGTFFTDANHDVFGGLFVEENGTIGDCMKKRMYKFLQDHQKSNNLGQSIKADVKENPCNSIYDSDQRSDKNLNVCRSPVGQNPCLLIGTGQFKGPQAKAMQKSCLSDHKDFKQQVPGSTLAGDGGCQFLSGDAKKDCDVMVKENAKGAPTSDKVRAELSDFLGWALLAASCALWVGVVGVGVGMAWSWYTGEPGLLQFNRLGWVVFAAVLAGSATSIAGWFVL</sequence>
<feature type="transmembrane region" description="Helical" evidence="1">
    <location>
        <begin position="280"/>
        <end position="308"/>
    </location>
</feature>
<keyword evidence="1" id="KW-0812">Transmembrane</keyword>
<proteinExistence type="predicted"/>
<keyword evidence="1" id="KW-1133">Transmembrane helix</keyword>
<comment type="caution">
    <text evidence="2">The sequence shown here is derived from an EMBL/GenBank/DDBJ whole genome shotgun (WGS) entry which is preliminary data.</text>
</comment>
<evidence type="ECO:0000256" key="1">
    <source>
        <dbReference type="SAM" id="Phobius"/>
    </source>
</evidence>
<protein>
    <submittedName>
        <fullName evidence="2">Uncharacterized protein</fullName>
    </submittedName>
</protein>
<keyword evidence="3" id="KW-1185">Reference proteome</keyword>
<organism evidence="2 3">
    <name type="scientific">Yinghuangia aomiensis</name>
    <dbReference type="NCBI Taxonomy" id="676205"/>
    <lineage>
        <taxon>Bacteria</taxon>
        <taxon>Bacillati</taxon>
        <taxon>Actinomycetota</taxon>
        <taxon>Actinomycetes</taxon>
        <taxon>Kitasatosporales</taxon>
        <taxon>Streptomycetaceae</taxon>
        <taxon>Yinghuangia</taxon>
    </lineage>
</organism>
<name>A0ABP9HG11_9ACTN</name>
<feature type="transmembrane region" description="Helical" evidence="1">
    <location>
        <begin position="320"/>
        <end position="341"/>
    </location>
</feature>
<evidence type="ECO:0000313" key="2">
    <source>
        <dbReference type="EMBL" id="GAA4969863.1"/>
    </source>
</evidence>
<keyword evidence="1" id="KW-0472">Membrane</keyword>
<reference evidence="3" key="1">
    <citation type="journal article" date="2019" name="Int. J. Syst. Evol. Microbiol.">
        <title>The Global Catalogue of Microorganisms (GCM) 10K type strain sequencing project: providing services to taxonomists for standard genome sequencing and annotation.</title>
        <authorList>
            <consortium name="The Broad Institute Genomics Platform"/>
            <consortium name="The Broad Institute Genome Sequencing Center for Infectious Disease"/>
            <person name="Wu L."/>
            <person name="Ma J."/>
        </authorList>
    </citation>
    <scope>NUCLEOTIDE SEQUENCE [LARGE SCALE GENOMIC DNA]</scope>
    <source>
        <strain evidence="3">JCM 17986</strain>
    </source>
</reference>
<dbReference type="RefSeq" id="WP_345676837.1">
    <property type="nucleotide sequence ID" value="NZ_BAABHS010000013.1"/>
</dbReference>
<evidence type="ECO:0000313" key="3">
    <source>
        <dbReference type="Proteomes" id="UP001500466"/>
    </source>
</evidence>
<accession>A0ABP9HG11</accession>
<dbReference type="Proteomes" id="UP001500466">
    <property type="component" value="Unassembled WGS sequence"/>
</dbReference>